<keyword evidence="1" id="KW-1133">Transmembrane helix</keyword>
<keyword evidence="1" id="KW-0472">Membrane</keyword>
<feature type="transmembrane region" description="Helical" evidence="1">
    <location>
        <begin position="81"/>
        <end position="104"/>
    </location>
</feature>
<comment type="caution">
    <text evidence="4">The sequence shown here is derived from an EMBL/GenBank/DDBJ whole genome shotgun (WGS) entry which is preliminary data.</text>
</comment>
<dbReference type="PANTHER" id="PTHR35152">
    <property type="entry name" value="DOMAIN SIGNALLING PROTEIN, PUTATIVE (AFU_ORTHOLOGUE AFUA_5G11310)-RELATED"/>
    <property type="match status" value="1"/>
</dbReference>
<dbReference type="Proteomes" id="UP001240236">
    <property type="component" value="Unassembled WGS sequence"/>
</dbReference>
<evidence type="ECO:0000313" key="5">
    <source>
        <dbReference type="Proteomes" id="UP001240236"/>
    </source>
</evidence>
<feature type="transmembrane region" description="Helical" evidence="1">
    <location>
        <begin position="48"/>
        <end position="69"/>
    </location>
</feature>
<dbReference type="InterPro" id="IPR005330">
    <property type="entry name" value="MHYT_dom"/>
</dbReference>
<evidence type="ECO:0000313" key="4">
    <source>
        <dbReference type="EMBL" id="MDQ0370428.1"/>
    </source>
</evidence>
<sequence>MSGQIHHFEYGVITPILSYALSVLGSVLALTCAVRAREATSTGQRARWIVGASIALGGTAIWTMHFIAMLGFGVEGTTIRYGVPLTVASLLLAIVSVGIGLSLVGFGRANAVTIIGGGLFTGIGVAAMHYTGMAAMQLDGTIGYDPVPVVLSVLIAVVAAIVALWLSVRVRGAWAIVGSALIMGIAVNGMHFTGMTAMHVELHSETVRHTGVSSGTLLVPIVVGVIIGVIGLVYAMLAVPSDEDRAALAYMDSRRAAGAVPGPAGSTGAGGAGPASAGLPPGRGRRGAIAAGGAFQQQPRRASTPGGSGFNGFEPRNKA</sequence>
<evidence type="ECO:0000259" key="3">
    <source>
        <dbReference type="PROSITE" id="PS50924"/>
    </source>
</evidence>
<feature type="region of interest" description="Disordered" evidence="2">
    <location>
        <begin position="260"/>
        <end position="319"/>
    </location>
</feature>
<feature type="transmembrane region" description="Helical" evidence="1">
    <location>
        <begin position="149"/>
        <end position="166"/>
    </location>
</feature>
<accession>A0AAE4B3Q2</accession>
<proteinExistence type="predicted"/>
<feature type="domain" description="MHYT" evidence="3">
    <location>
        <begin position="10"/>
        <end position="201"/>
    </location>
</feature>
<dbReference type="Pfam" id="PF03707">
    <property type="entry name" value="MHYT"/>
    <property type="match status" value="3"/>
</dbReference>
<dbReference type="AlphaFoldDB" id="A0AAE4B3Q2"/>
<protein>
    <submittedName>
        <fullName evidence="4">NO-binding membrane sensor protein with MHYT domain</fullName>
    </submittedName>
</protein>
<dbReference type="PROSITE" id="PS50924">
    <property type="entry name" value="MHYT"/>
    <property type="match status" value="1"/>
</dbReference>
<dbReference type="GO" id="GO:0016020">
    <property type="term" value="C:membrane"/>
    <property type="evidence" value="ECO:0007669"/>
    <property type="project" value="UniProtKB-UniRule"/>
</dbReference>
<evidence type="ECO:0000256" key="1">
    <source>
        <dbReference type="PROSITE-ProRule" id="PRU00244"/>
    </source>
</evidence>
<evidence type="ECO:0000256" key="2">
    <source>
        <dbReference type="SAM" id="MobiDB-lite"/>
    </source>
</evidence>
<dbReference type="PANTHER" id="PTHR35152:SF1">
    <property type="entry name" value="DOMAIN SIGNALLING PROTEIN, PUTATIVE (AFU_ORTHOLOGUE AFUA_5G11310)-RELATED"/>
    <property type="match status" value="1"/>
</dbReference>
<dbReference type="RefSeq" id="WP_307246381.1">
    <property type="nucleotide sequence ID" value="NZ_JAUSUZ010000001.1"/>
</dbReference>
<feature type="transmembrane region" description="Helical" evidence="1">
    <location>
        <begin position="16"/>
        <end position="36"/>
    </location>
</feature>
<feature type="compositionally biased region" description="Low complexity" evidence="2">
    <location>
        <begin position="274"/>
        <end position="294"/>
    </location>
</feature>
<dbReference type="EMBL" id="JAUSUZ010000001">
    <property type="protein sequence ID" value="MDQ0370428.1"/>
    <property type="molecule type" value="Genomic_DNA"/>
</dbReference>
<name>A0AAE4B3Q2_9ACTN</name>
<feature type="transmembrane region" description="Helical" evidence="1">
    <location>
        <begin position="173"/>
        <end position="197"/>
    </location>
</feature>
<feature type="transmembrane region" description="Helical" evidence="1">
    <location>
        <begin position="217"/>
        <end position="239"/>
    </location>
</feature>
<reference evidence="4 5" key="1">
    <citation type="submission" date="2023-07" db="EMBL/GenBank/DDBJ databases">
        <title>Sequencing the genomes of 1000 actinobacteria strains.</title>
        <authorList>
            <person name="Klenk H.-P."/>
        </authorList>
    </citation>
    <scope>NUCLEOTIDE SEQUENCE [LARGE SCALE GENOMIC DNA]</scope>
    <source>
        <strain evidence="4 5">DSM 44709</strain>
    </source>
</reference>
<keyword evidence="1" id="KW-0812">Transmembrane</keyword>
<feature type="transmembrane region" description="Helical" evidence="1">
    <location>
        <begin position="111"/>
        <end position="129"/>
    </location>
</feature>
<keyword evidence="5" id="KW-1185">Reference proteome</keyword>
<organism evidence="4 5">
    <name type="scientific">Catenuloplanes indicus</name>
    <dbReference type="NCBI Taxonomy" id="137267"/>
    <lineage>
        <taxon>Bacteria</taxon>
        <taxon>Bacillati</taxon>
        <taxon>Actinomycetota</taxon>
        <taxon>Actinomycetes</taxon>
        <taxon>Micromonosporales</taxon>
        <taxon>Micromonosporaceae</taxon>
        <taxon>Catenuloplanes</taxon>
    </lineage>
</organism>
<gene>
    <name evidence="4" type="ORF">J2S42_007097</name>
</gene>